<comment type="subcellular location">
    <subcellularLocation>
        <location evidence="9">Cytoplasm</location>
    </subcellularLocation>
</comment>
<dbReference type="InterPro" id="IPR013785">
    <property type="entry name" value="Aldolase_TIM"/>
</dbReference>
<dbReference type="Gene3D" id="3.20.20.70">
    <property type="entry name" value="Aldolase class I"/>
    <property type="match status" value="1"/>
</dbReference>
<evidence type="ECO:0000256" key="6">
    <source>
        <dbReference type="ARBA" id="ARBA00023004"/>
    </source>
</evidence>
<dbReference type="PANTHER" id="PTHR13932:SF5">
    <property type="entry name" value="RADICAL S-ADENOSYL METHIONINE DOMAIN-CONTAINING PROTEIN 1, MITOCHONDRIAL"/>
    <property type="match status" value="1"/>
</dbReference>
<dbReference type="PROSITE" id="PS51918">
    <property type="entry name" value="RADICAL_SAM"/>
    <property type="match status" value="1"/>
</dbReference>
<dbReference type="SFLD" id="SFLDG01082">
    <property type="entry name" value="B12-binding_domain_containing"/>
    <property type="match status" value="1"/>
</dbReference>
<keyword evidence="12" id="KW-1185">Reference proteome</keyword>
<protein>
    <recommendedName>
        <fullName evidence="2 9">Heme chaperone HemW</fullName>
    </recommendedName>
</protein>
<keyword evidence="5 9" id="KW-0479">Metal-binding</keyword>
<evidence type="ECO:0000256" key="7">
    <source>
        <dbReference type="ARBA" id="ARBA00023014"/>
    </source>
</evidence>
<evidence type="ECO:0000256" key="2">
    <source>
        <dbReference type="ARBA" id="ARBA00017228"/>
    </source>
</evidence>
<evidence type="ECO:0000313" key="12">
    <source>
        <dbReference type="Proteomes" id="UP001198200"/>
    </source>
</evidence>
<evidence type="ECO:0000256" key="4">
    <source>
        <dbReference type="ARBA" id="ARBA00022691"/>
    </source>
</evidence>
<evidence type="ECO:0000256" key="8">
    <source>
        <dbReference type="ARBA" id="ARBA00023186"/>
    </source>
</evidence>
<dbReference type="InterPro" id="IPR058240">
    <property type="entry name" value="rSAM_sf"/>
</dbReference>
<dbReference type="InterPro" id="IPR034505">
    <property type="entry name" value="Coproporphyrinogen-III_oxidase"/>
</dbReference>
<evidence type="ECO:0000313" key="11">
    <source>
        <dbReference type="EMBL" id="MCC2220058.1"/>
    </source>
</evidence>
<dbReference type="Pfam" id="PF04055">
    <property type="entry name" value="Radical_SAM"/>
    <property type="match status" value="1"/>
</dbReference>
<dbReference type="GO" id="GO:0004109">
    <property type="term" value="F:coproporphyrinogen oxidase activity"/>
    <property type="evidence" value="ECO:0007669"/>
    <property type="project" value="InterPro"/>
</dbReference>
<dbReference type="EMBL" id="JAJEQN010000001">
    <property type="protein sequence ID" value="MCC2220058.1"/>
    <property type="molecule type" value="Genomic_DNA"/>
</dbReference>
<keyword evidence="4 9" id="KW-0949">S-adenosyl-L-methionine</keyword>
<keyword evidence="9" id="KW-0963">Cytoplasm</keyword>
<comment type="function">
    <text evidence="9">Probably acts as a heme chaperone, transferring heme to an unknown acceptor. Binds one molecule of heme per monomer, possibly covalently. Binds 1 [4Fe-4S] cluster. The cluster is coordinated with 3 cysteines and an exchangeable S-adenosyl-L-methionine.</text>
</comment>
<feature type="domain" description="Radical SAM core" evidence="10">
    <location>
        <begin position="1"/>
        <end position="235"/>
    </location>
</feature>
<evidence type="ECO:0000256" key="1">
    <source>
        <dbReference type="ARBA" id="ARBA00006100"/>
    </source>
</evidence>
<dbReference type="SMART" id="SM00729">
    <property type="entry name" value="Elp3"/>
    <property type="match status" value="1"/>
</dbReference>
<keyword evidence="6 9" id="KW-0408">Iron</keyword>
<dbReference type="InterPro" id="IPR004559">
    <property type="entry name" value="HemW-like"/>
</dbReference>
<dbReference type="PANTHER" id="PTHR13932">
    <property type="entry name" value="COPROPORPHYRINIGEN III OXIDASE"/>
    <property type="match status" value="1"/>
</dbReference>
<organism evidence="11 12">
    <name type="scientific">Anthropogastromicrobium aceti</name>
    <dbReference type="NCBI Taxonomy" id="2981768"/>
    <lineage>
        <taxon>Bacteria</taxon>
        <taxon>Bacillati</taxon>
        <taxon>Bacillota</taxon>
        <taxon>Clostridia</taxon>
        <taxon>Lachnospirales</taxon>
        <taxon>Lachnospiraceae</taxon>
        <taxon>Anthropogastromicrobium</taxon>
    </lineage>
</organism>
<keyword evidence="3 9" id="KW-0349">Heme</keyword>
<dbReference type="SFLD" id="SFLDF00288">
    <property type="entry name" value="HemN-like__clustered_with_nucl"/>
    <property type="match status" value="1"/>
</dbReference>
<proteinExistence type="inferred from homology"/>
<gene>
    <name evidence="11" type="primary">hemW</name>
    <name evidence="11" type="ORF">LKD48_00140</name>
</gene>
<dbReference type="SFLD" id="SFLDF00562">
    <property type="entry name" value="HemN-like__clustered_with_heat"/>
    <property type="match status" value="1"/>
</dbReference>
<dbReference type="GO" id="GO:0005737">
    <property type="term" value="C:cytoplasm"/>
    <property type="evidence" value="ECO:0007669"/>
    <property type="project" value="UniProtKB-SubCell"/>
</dbReference>
<comment type="caution">
    <text evidence="11">The sequence shown here is derived from an EMBL/GenBank/DDBJ whole genome shotgun (WGS) entry which is preliminary data.</text>
</comment>
<dbReference type="GO" id="GO:0006779">
    <property type="term" value="P:porphyrin-containing compound biosynthetic process"/>
    <property type="evidence" value="ECO:0007669"/>
    <property type="project" value="InterPro"/>
</dbReference>
<comment type="similarity">
    <text evidence="1">Belongs to the anaerobic coproporphyrinogen-III oxidase family. HemW subfamily.</text>
</comment>
<dbReference type="NCBIfam" id="TIGR00539">
    <property type="entry name" value="hemN_rel"/>
    <property type="match status" value="1"/>
</dbReference>
<dbReference type="InterPro" id="IPR010723">
    <property type="entry name" value="HemN_C"/>
</dbReference>
<reference evidence="11 12" key="1">
    <citation type="submission" date="2021-10" db="EMBL/GenBank/DDBJ databases">
        <title>Anaerobic single-cell dispensing facilitates the cultivation of human gut bacteria.</title>
        <authorList>
            <person name="Afrizal A."/>
        </authorList>
    </citation>
    <scope>NUCLEOTIDE SEQUENCE [LARGE SCALE GENOMIC DNA]</scope>
    <source>
        <strain evidence="11 12">CLA-AA-H224</strain>
    </source>
</reference>
<dbReference type="SUPFAM" id="SSF102114">
    <property type="entry name" value="Radical SAM enzymes"/>
    <property type="match status" value="1"/>
</dbReference>
<dbReference type="Proteomes" id="UP001198200">
    <property type="component" value="Unassembled WGS sequence"/>
</dbReference>
<dbReference type="CDD" id="cd01335">
    <property type="entry name" value="Radical_SAM"/>
    <property type="match status" value="1"/>
</dbReference>
<evidence type="ECO:0000256" key="3">
    <source>
        <dbReference type="ARBA" id="ARBA00022617"/>
    </source>
</evidence>
<dbReference type="RefSeq" id="WP_308730775.1">
    <property type="nucleotide sequence ID" value="NZ_JAJEQN010000001.1"/>
</dbReference>
<dbReference type="AlphaFoldDB" id="A0AAE3JAX8"/>
<evidence type="ECO:0000256" key="5">
    <source>
        <dbReference type="ARBA" id="ARBA00022723"/>
    </source>
</evidence>
<evidence type="ECO:0000259" key="10">
    <source>
        <dbReference type="PROSITE" id="PS51918"/>
    </source>
</evidence>
<keyword evidence="9" id="KW-0004">4Fe-4S</keyword>
<name>A0AAE3JAX8_9FIRM</name>
<dbReference type="InterPro" id="IPR007197">
    <property type="entry name" value="rSAM"/>
</dbReference>
<dbReference type="GO" id="GO:0051539">
    <property type="term" value="F:4 iron, 4 sulfur cluster binding"/>
    <property type="evidence" value="ECO:0007669"/>
    <property type="project" value="UniProtKB-UniRule"/>
</dbReference>
<dbReference type="Pfam" id="PF06969">
    <property type="entry name" value="HemN_C"/>
    <property type="match status" value="1"/>
</dbReference>
<keyword evidence="7 9" id="KW-0411">Iron-sulfur</keyword>
<accession>A0AAE3JAX8</accession>
<dbReference type="InterPro" id="IPR006638">
    <property type="entry name" value="Elp3/MiaA/NifB-like_rSAM"/>
</dbReference>
<dbReference type="GO" id="GO:0046872">
    <property type="term" value="F:metal ion binding"/>
    <property type="evidence" value="ECO:0007669"/>
    <property type="project" value="UniProtKB-UniRule"/>
</dbReference>
<evidence type="ECO:0000256" key="9">
    <source>
        <dbReference type="RuleBase" id="RU364116"/>
    </source>
</evidence>
<sequence length="402" mass="45262">MLGLYIHIPFCVRKCRYCDFLSAPACDSEREAYLKSLHGQIKAIGERLRQKKSGKHYIVDSIFIGGGTPSLLSSDQMQALMDVVRESFYVADDAEITAECNPGTVTRKKLCAYKRAGINRLSIGLQSADNEELALLGRIHTWEEFLDTFKAARNACFTNINIDIMSALPGQTVLSYQNTLTSVLALHPEHISAYSLIIEEGTPFFDEYGETDCAKKKKKDAAKLLPSEDEVVQMDELTWKLLGEAGYEHYEISNYALPESVCRHNLKYWHCEEYLGVGTGAASYMKTNSSGDYCRLKVITDTKAFSEIDWNDPLSLDKCFAECDILSLQEQMEEMAFLGLRTKEGVRLSSFYERFGKSFNEVYGEVVKKYTAMGMMKADETHVALTLKGMEVANWIMADFCG</sequence>
<keyword evidence="8 9" id="KW-0143">Chaperone</keyword>
<dbReference type="SFLD" id="SFLDS00029">
    <property type="entry name" value="Radical_SAM"/>
    <property type="match status" value="1"/>
</dbReference>
<dbReference type="SFLD" id="SFLDG01065">
    <property type="entry name" value="anaerobic_coproporphyrinogen-I"/>
    <property type="match status" value="1"/>
</dbReference>